<dbReference type="SUPFAM" id="SSF50952">
    <property type="entry name" value="Soluble quinoprotein glucose dehydrogenase"/>
    <property type="match status" value="1"/>
</dbReference>
<evidence type="ECO:0000256" key="1">
    <source>
        <dbReference type="SAM" id="MobiDB-lite"/>
    </source>
</evidence>
<accession>A0AAD2GCD0</accession>
<dbReference type="AlphaFoldDB" id="A0AAD2GCD0"/>
<feature type="compositionally biased region" description="Polar residues" evidence="1">
    <location>
        <begin position="412"/>
        <end position="432"/>
    </location>
</feature>
<feature type="domain" description="Pyrroloquinoline quinone-dependent pyranose dehydrogenase beta-propeller" evidence="2">
    <location>
        <begin position="9"/>
        <end position="391"/>
    </location>
</feature>
<reference evidence="3" key="1">
    <citation type="submission" date="2023-08" db="EMBL/GenBank/DDBJ databases">
        <authorList>
            <person name="Audoor S."/>
            <person name="Bilcke G."/>
        </authorList>
    </citation>
    <scope>NUCLEOTIDE SEQUENCE</scope>
</reference>
<dbReference type="PANTHER" id="PTHR19328:SF53">
    <property type="entry name" value="MEMBRANE PROTEIN"/>
    <property type="match status" value="1"/>
</dbReference>
<dbReference type="InterPro" id="IPR011042">
    <property type="entry name" value="6-blade_b-propeller_TolB-like"/>
</dbReference>
<keyword evidence="4" id="KW-1185">Reference proteome</keyword>
<evidence type="ECO:0000259" key="2">
    <source>
        <dbReference type="Pfam" id="PF22807"/>
    </source>
</evidence>
<feature type="compositionally biased region" description="Polar residues" evidence="1">
    <location>
        <begin position="441"/>
        <end position="496"/>
    </location>
</feature>
<sequence>MCDLPNAVLETGFSACQLPISVSRVRSVLSTGTSSLLALERGTESITYLYDTDNDGMPDAKRTVAAASGLNHGLAIRNGYIYASSDTTVYRWPYEGDYVVNGGMEIAVRNMNADGNGGAPRGHWTRTLIFDDEGYLYISVGSNNNVDPDSHRSRIRRVILDNTSLPVDFQTMEVFADGLRNEVGLAFDSHGDLWGVENGADNLFRSDLGGDIHQDNPAEELNRFKKEDAGKHWGYPYCWTEYKLPEQTGLGIGTAWAWPSFLNSGAITDEQCRQDYVPAVASMQGHSAPLGITFYNWKPKAELPEECDEWTAFPQYMDGYAFIAHHGSWNRDIPTGYKAVYVAMDSDGNPTSGEVDLLAHEPPNANWDNGFRPVDVSFDDCGRLFLSSDGSNGRGSSIVRIEYTENGKPDTAQPSLLPSTVPTIQLTSSPTFLPSEPPSSKPSQTPSIEISFNPTDAASTPPTANPSKLPSANPTSRPSIAESSTPSTPMPSNAPTFVPTKVTNATVCGDINHTHPCEFSSGMRSFGGSESFPLFTFVAVTMLWMIGK</sequence>
<evidence type="ECO:0000313" key="4">
    <source>
        <dbReference type="Proteomes" id="UP001295423"/>
    </source>
</evidence>
<feature type="region of interest" description="Disordered" evidence="1">
    <location>
        <begin position="406"/>
        <end position="496"/>
    </location>
</feature>
<dbReference type="InterPro" id="IPR011041">
    <property type="entry name" value="Quinoprot_gluc/sorb_DH_b-prop"/>
</dbReference>
<dbReference type="Gene3D" id="2.120.10.30">
    <property type="entry name" value="TolB, C-terminal domain"/>
    <property type="match status" value="1"/>
</dbReference>
<dbReference type="Proteomes" id="UP001295423">
    <property type="component" value="Unassembled WGS sequence"/>
</dbReference>
<comment type="caution">
    <text evidence="3">The sequence shown here is derived from an EMBL/GenBank/DDBJ whole genome shotgun (WGS) entry which is preliminary data.</text>
</comment>
<dbReference type="PANTHER" id="PTHR19328">
    <property type="entry name" value="HEDGEHOG-INTERACTING PROTEIN"/>
    <property type="match status" value="1"/>
</dbReference>
<gene>
    <name evidence="3" type="ORF">CYCCA115_LOCUS23668</name>
</gene>
<proteinExistence type="predicted"/>
<protein>
    <recommendedName>
        <fullName evidence="2">Pyrroloquinoline quinone-dependent pyranose dehydrogenase beta-propeller domain-containing protein</fullName>
    </recommendedName>
</protein>
<evidence type="ECO:0000313" key="3">
    <source>
        <dbReference type="EMBL" id="CAJ1969364.1"/>
    </source>
</evidence>
<dbReference type="EMBL" id="CAKOGP040002424">
    <property type="protein sequence ID" value="CAJ1969364.1"/>
    <property type="molecule type" value="Genomic_DNA"/>
</dbReference>
<name>A0AAD2GCD0_9STRA</name>
<organism evidence="3 4">
    <name type="scientific">Cylindrotheca closterium</name>
    <dbReference type="NCBI Taxonomy" id="2856"/>
    <lineage>
        <taxon>Eukaryota</taxon>
        <taxon>Sar</taxon>
        <taxon>Stramenopiles</taxon>
        <taxon>Ochrophyta</taxon>
        <taxon>Bacillariophyta</taxon>
        <taxon>Bacillariophyceae</taxon>
        <taxon>Bacillariophycidae</taxon>
        <taxon>Bacillariales</taxon>
        <taxon>Bacillariaceae</taxon>
        <taxon>Cylindrotheca</taxon>
    </lineage>
</organism>
<dbReference type="Pfam" id="PF22807">
    <property type="entry name" value="TrAA12"/>
    <property type="match status" value="1"/>
</dbReference>
<dbReference type="InterPro" id="IPR054539">
    <property type="entry name" value="Beta-prop_PDH"/>
</dbReference>